<dbReference type="VEuPathDB" id="MicrosporidiaDB:EDEG_04037"/>
<sequence length="233" mass="26694">MPCYSNLSRTNAWSSENVREKISNVNINPTINQNQVDYADFKKNSLTSVSKNVFKAADANEQASNYISNTRENLCANISINEAIGDSNPSFFSFIQENNRSKYNIDDKKYQNCSLTWNLNEVFLLQSVKRNSGNDRSEFIQDKKEKQKQVNDKHLQTESSKDKAFITLKNQALYHSEEGNKVYGDLNVKEDIQTNVNVAKETTEKFSDVTDYADDVNLCIKSLKNRASWDKIK</sequence>
<evidence type="ECO:0000313" key="1">
    <source>
        <dbReference type="EMBL" id="EJW01264.1"/>
    </source>
</evidence>
<dbReference type="AlphaFoldDB" id="J9D111"/>
<protein>
    <submittedName>
        <fullName evidence="1">Uncharacterized protein</fullName>
    </submittedName>
</protein>
<reference evidence="1 2" key="1">
    <citation type="submission" date="2011-08" db="EMBL/GenBank/DDBJ databases">
        <authorList>
            <person name="Liu Z.J."/>
            <person name="Shi F.L."/>
            <person name="Lu J.Q."/>
            <person name="Li M."/>
            <person name="Wang Z.L."/>
        </authorList>
    </citation>
    <scope>NUCLEOTIDE SEQUENCE [LARGE SCALE GENOMIC DNA]</scope>
    <source>
        <strain evidence="1 2">USNM 41457</strain>
    </source>
</reference>
<dbReference type="InParanoid" id="J9D111"/>
<accession>J9D111</accession>
<organism evidence="1 2">
    <name type="scientific">Edhazardia aedis (strain USNM 41457)</name>
    <name type="common">Microsporidian parasite</name>
    <dbReference type="NCBI Taxonomy" id="1003232"/>
    <lineage>
        <taxon>Eukaryota</taxon>
        <taxon>Fungi</taxon>
        <taxon>Fungi incertae sedis</taxon>
        <taxon>Microsporidia</taxon>
        <taxon>Edhazardia</taxon>
    </lineage>
</organism>
<reference evidence="2" key="2">
    <citation type="submission" date="2015-07" db="EMBL/GenBank/DDBJ databases">
        <title>Contrasting host-pathogen interactions and genome evolution in two generalist and specialist microsporidian pathogens of mosquitoes.</title>
        <authorList>
            <consortium name="The Broad Institute Genomics Platform"/>
            <consortium name="The Broad Institute Genome Sequencing Center for Infectious Disease"/>
            <person name="Cuomo C.A."/>
            <person name="Sanscrainte N.D."/>
            <person name="Goldberg J.M."/>
            <person name="Heiman D."/>
            <person name="Young S."/>
            <person name="Zeng Q."/>
            <person name="Becnel J.J."/>
            <person name="Birren B.W."/>
        </authorList>
    </citation>
    <scope>NUCLEOTIDE SEQUENCE [LARGE SCALE GENOMIC DNA]</scope>
    <source>
        <strain evidence="2">USNM 41457</strain>
    </source>
</reference>
<dbReference type="HOGENOM" id="CLU_103832_0_0_1"/>
<name>J9D111_EDHAE</name>
<dbReference type="EMBL" id="AFBI03000209">
    <property type="protein sequence ID" value="EJW01264.1"/>
    <property type="molecule type" value="Genomic_DNA"/>
</dbReference>
<dbReference type="Proteomes" id="UP000003163">
    <property type="component" value="Unassembled WGS sequence"/>
</dbReference>
<keyword evidence="2" id="KW-1185">Reference proteome</keyword>
<comment type="caution">
    <text evidence="1">The sequence shown here is derived from an EMBL/GenBank/DDBJ whole genome shotgun (WGS) entry which is preliminary data.</text>
</comment>
<gene>
    <name evidence="1" type="ORF">EDEG_04037</name>
</gene>
<proteinExistence type="predicted"/>
<evidence type="ECO:0000313" key="2">
    <source>
        <dbReference type="Proteomes" id="UP000003163"/>
    </source>
</evidence>